<feature type="transmembrane region" description="Helical" evidence="7">
    <location>
        <begin position="226"/>
        <end position="246"/>
    </location>
</feature>
<dbReference type="GO" id="GO:0005886">
    <property type="term" value="C:plasma membrane"/>
    <property type="evidence" value="ECO:0007669"/>
    <property type="project" value="UniProtKB-SubCell"/>
</dbReference>
<accession>A0A517PE60</accession>
<dbReference type="KEGG" id="acaf:CA12_37970"/>
<keyword evidence="5 7" id="KW-0472">Membrane</keyword>
<dbReference type="Pfam" id="PF03706">
    <property type="entry name" value="LPG_synthase_TM"/>
    <property type="match status" value="1"/>
</dbReference>
<feature type="transmembrane region" description="Helical" evidence="7">
    <location>
        <begin position="26"/>
        <end position="45"/>
    </location>
</feature>
<gene>
    <name evidence="8" type="ORF">CA12_37970</name>
</gene>
<dbReference type="OrthoDB" id="256291at2"/>
<feature type="transmembrane region" description="Helical" evidence="7">
    <location>
        <begin position="190"/>
        <end position="214"/>
    </location>
</feature>
<proteinExistence type="predicted"/>
<dbReference type="RefSeq" id="WP_145360599.1">
    <property type="nucleotide sequence ID" value="NZ_CP036265.1"/>
</dbReference>
<feature type="transmembrane region" description="Helical" evidence="7">
    <location>
        <begin position="78"/>
        <end position="101"/>
    </location>
</feature>
<keyword evidence="2" id="KW-1003">Cell membrane</keyword>
<feature type="region of interest" description="Disordered" evidence="6">
    <location>
        <begin position="304"/>
        <end position="328"/>
    </location>
</feature>
<reference evidence="8 9" key="1">
    <citation type="submission" date="2019-02" db="EMBL/GenBank/DDBJ databases">
        <title>Deep-cultivation of Planctomycetes and their phenomic and genomic characterization uncovers novel biology.</title>
        <authorList>
            <person name="Wiegand S."/>
            <person name="Jogler M."/>
            <person name="Boedeker C."/>
            <person name="Pinto D."/>
            <person name="Vollmers J."/>
            <person name="Rivas-Marin E."/>
            <person name="Kohn T."/>
            <person name="Peeters S.H."/>
            <person name="Heuer A."/>
            <person name="Rast P."/>
            <person name="Oberbeckmann S."/>
            <person name="Bunk B."/>
            <person name="Jeske O."/>
            <person name="Meyerdierks A."/>
            <person name="Storesund J.E."/>
            <person name="Kallscheuer N."/>
            <person name="Luecker S."/>
            <person name="Lage O.M."/>
            <person name="Pohl T."/>
            <person name="Merkel B.J."/>
            <person name="Hornburger P."/>
            <person name="Mueller R.-W."/>
            <person name="Bruemmer F."/>
            <person name="Labrenz M."/>
            <person name="Spormann A.M."/>
            <person name="Op den Camp H."/>
            <person name="Overmann J."/>
            <person name="Amann R."/>
            <person name="Jetten M.S.M."/>
            <person name="Mascher T."/>
            <person name="Medema M.H."/>
            <person name="Devos D.P."/>
            <person name="Kaster A.-K."/>
            <person name="Ovreas L."/>
            <person name="Rohde M."/>
            <person name="Galperin M.Y."/>
            <person name="Jogler C."/>
        </authorList>
    </citation>
    <scope>NUCLEOTIDE SEQUENCE [LARGE SCALE GENOMIC DNA]</scope>
    <source>
        <strain evidence="8 9">CA12</strain>
    </source>
</reference>
<evidence type="ECO:0000256" key="2">
    <source>
        <dbReference type="ARBA" id="ARBA00022475"/>
    </source>
</evidence>
<comment type="subcellular location">
    <subcellularLocation>
        <location evidence="1">Cell membrane</location>
        <topology evidence="1">Multi-pass membrane protein</topology>
    </subcellularLocation>
</comment>
<evidence type="ECO:0000256" key="1">
    <source>
        <dbReference type="ARBA" id="ARBA00004651"/>
    </source>
</evidence>
<name>A0A517PE60_9PLAN</name>
<evidence type="ECO:0000256" key="5">
    <source>
        <dbReference type="ARBA" id="ARBA00023136"/>
    </source>
</evidence>
<keyword evidence="4 7" id="KW-1133">Transmembrane helix</keyword>
<feature type="transmembrane region" description="Helical" evidence="7">
    <location>
        <begin position="147"/>
        <end position="170"/>
    </location>
</feature>
<keyword evidence="3 7" id="KW-0812">Transmembrane</keyword>
<evidence type="ECO:0000256" key="4">
    <source>
        <dbReference type="ARBA" id="ARBA00022989"/>
    </source>
</evidence>
<evidence type="ECO:0000313" key="8">
    <source>
        <dbReference type="EMBL" id="QDT17667.1"/>
    </source>
</evidence>
<evidence type="ECO:0000256" key="3">
    <source>
        <dbReference type="ARBA" id="ARBA00022692"/>
    </source>
</evidence>
<evidence type="ECO:0000256" key="7">
    <source>
        <dbReference type="SAM" id="Phobius"/>
    </source>
</evidence>
<evidence type="ECO:0000256" key="6">
    <source>
        <dbReference type="SAM" id="MobiDB-lite"/>
    </source>
</evidence>
<protein>
    <submittedName>
        <fullName evidence="8">Uncharacterized protein</fullName>
    </submittedName>
</protein>
<dbReference type="Proteomes" id="UP000318741">
    <property type="component" value="Chromosome"/>
</dbReference>
<sequence length="328" mass="33276">MAFVCWRAVGLWEDAARRPFDLRPSWLAPAALAYLVGWLPSVWVFRLLMQRAGQRIGFFDAARAYYCGHLGKYVPGKALALVIRGRLLVGRGGTFGVGVLAAGLETLISMGAGAAVGVALLPWALAGTDVGEKLDRFPAVGFLLNRPLAAVAIVAVGTALALPVLAALFTRLAVKLAPPEARGVVRFSPGVLAVGLAACVVGWIGHGVSLWCCVRAVGGAAGVADLPACVGAAGLATAAGFAAVFAPGGVGVREAILIETLSPRPGVGATAVAAAVLLRLVWLASELCAAALLYYVRRVPPAGSPPGPPAGSPPGPPPADAVDPRPGL</sequence>
<keyword evidence="9" id="KW-1185">Reference proteome</keyword>
<evidence type="ECO:0000313" key="9">
    <source>
        <dbReference type="Proteomes" id="UP000318741"/>
    </source>
</evidence>
<organism evidence="8 9">
    <name type="scientific">Alienimonas californiensis</name>
    <dbReference type="NCBI Taxonomy" id="2527989"/>
    <lineage>
        <taxon>Bacteria</taxon>
        <taxon>Pseudomonadati</taxon>
        <taxon>Planctomycetota</taxon>
        <taxon>Planctomycetia</taxon>
        <taxon>Planctomycetales</taxon>
        <taxon>Planctomycetaceae</taxon>
        <taxon>Alienimonas</taxon>
    </lineage>
</organism>
<dbReference type="AlphaFoldDB" id="A0A517PE60"/>
<feature type="compositionally biased region" description="Pro residues" evidence="6">
    <location>
        <begin position="304"/>
        <end position="319"/>
    </location>
</feature>
<dbReference type="EMBL" id="CP036265">
    <property type="protein sequence ID" value="QDT17667.1"/>
    <property type="molecule type" value="Genomic_DNA"/>
</dbReference>
<dbReference type="InterPro" id="IPR022791">
    <property type="entry name" value="L-PG_synthase/AglD"/>
</dbReference>